<feature type="region of interest" description="Disordered" evidence="2">
    <location>
        <begin position="189"/>
        <end position="211"/>
    </location>
</feature>
<evidence type="ECO:0000313" key="4">
    <source>
        <dbReference type="Proteomes" id="UP000187429"/>
    </source>
</evidence>
<evidence type="ECO:0000313" key="3">
    <source>
        <dbReference type="EMBL" id="OMJ14055.1"/>
    </source>
</evidence>
<dbReference type="Pfam" id="PF03357">
    <property type="entry name" value="Snf7"/>
    <property type="match status" value="1"/>
</dbReference>
<proteinExistence type="predicted"/>
<dbReference type="AlphaFoldDB" id="A0A1R1XHD8"/>
<comment type="caution">
    <text evidence="3">The sequence shown here is derived from an EMBL/GenBank/DDBJ whole genome shotgun (WGS) entry which is preliminary data.</text>
</comment>
<sequence>MFEYFFGKKKTPQEQLREHQRLLNRSIRELDRERLKLEQQEKKTVSEIQQLAKKGGQANSGAIRVMAKDLVRTRNHVKKFYSMRTSLQGCLLRVTAVSSNAAMGQSLMGATKAMRAMNNGMNLPALQKILREFEIQSETMDMKEAIMDDTIDDAFSEDEDEEAETVVQQVLDEIGINVDHLLASNSTPNSLGLSSNANPASVAADSQPVANGIPMSADQLLQDRLNNLRRD</sequence>
<accession>A0A1R1XHD8</accession>
<gene>
    <name evidence="3" type="ORF">AYI69_g8745</name>
</gene>
<dbReference type="Gene3D" id="6.10.140.1230">
    <property type="match status" value="1"/>
</dbReference>
<evidence type="ECO:0000256" key="2">
    <source>
        <dbReference type="SAM" id="MobiDB-lite"/>
    </source>
</evidence>
<name>A0A1R1XHD8_9FUNG</name>
<evidence type="ECO:0000256" key="1">
    <source>
        <dbReference type="SAM" id="Coils"/>
    </source>
</evidence>
<dbReference type="OrthoDB" id="10252926at2759"/>
<dbReference type="EMBL" id="LSSM01004810">
    <property type="protein sequence ID" value="OMJ14055.1"/>
    <property type="molecule type" value="Genomic_DNA"/>
</dbReference>
<protein>
    <submittedName>
        <fullName evidence="3">Charged multivesicular body protein 2a-like protein</fullName>
    </submittedName>
</protein>
<reference evidence="4" key="1">
    <citation type="submission" date="2017-01" db="EMBL/GenBank/DDBJ databases">
        <authorList>
            <person name="Wang Y."/>
            <person name="White M."/>
            <person name="Kvist S."/>
            <person name="Moncalvo J.-M."/>
        </authorList>
    </citation>
    <scope>NUCLEOTIDE SEQUENCE [LARGE SCALE GENOMIC DNA]</scope>
    <source>
        <strain evidence="4">ID-206-W2</strain>
    </source>
</reference>
<keyword evidence="4" id="KW-1185">Reference proteome</keyword>
<dbReference type="PANTHER" id="PTHR10476">
    <property type="entry name" value="CHARGED MULTIVESICULAR BODY PROTEIN"/>
    <property type="match status" value="1"/>
</dbReference>
<organism evidence="3 4">
    <name type="scientific">Smittium culicis</name>
    <dbReference type="NCBI Taxonomy" id="133412"/>
    <lineage>
        <taxon>Eukaryota</taxon>
        <taxon>Fungi</taxon>
        <taxon>Fungi incertae sedis</taxon>
        <taxon>Zoopagomycota</taxon>
        <taxon>Kickxellomycotina</taxon>
        <taxon>Harpellomycetes</taxon>
        <taxon>Harpellales</taxon>
        <taxon>Legeriomycetaceae</taxon>
        <taxon>Smittium</taxon>
    </lineage>
</organism>
<dbReference type="GO" id="GO:0007034">
    <property type="term" value="P:vacuolar transport"/>
    <property type="evidence" value="ECO:0007669"/>
    <property type="project" value="InterPro"/>
</dbReference>
<feature type="coiled-coil region" evidence="1">
    <location>
        <begin position="13"/>
        <end position="54"/>
    </location>
</feature>
<dbReference type="Proteomes" id="UP000187429">
    <property type="component" value="Unassembled WGS sequence"/>
</dbReference>
<feature type="compositionally biased region" description="Polar residues" evidence="2">
    <location>
        <begin position="189"/>
        <end position="199"/>
    </location>
</feature>
<dbReference type="InterPro" id="IPR005024">
    <property type="entry name" value="Snf7_fam"/>
</dbReference>
<keyword evidence="1" id="KW-0175">Coiled coil</keyword>